<feature type="compositionally biased region" description="Acidic residues" evidence="1">
    <location>
        <begin position="506"/>
        <end position="531"/>
    </location>
</feature>
<dbReference type="Gene3D" id="3.80.10.10">
    <property type="entry name" value="Ribonuclease Inhibitor"/>
    <property type="match status" value="1"/>
</dbReference>
<keyword evidence="3" id="KW-1185">Reference proteome</keyword>
<evidence type="ECO:0000313" key="3">
    <source>
        <dbReference type="Proteomes" id="UP001140091"/>
    </source>
</evidence>
<proteinExistence type="predicted"/>
<reference evidence="2" key="1">
    <citation type="submission" date="2022-06" db="EMBL/GenBank/DDBJ databases">
        <title>Genome Sequence of Candolleomyces eurysporus.</title>
        <authorList>
            <person name="Buettner E."/>
        </authorList>
    </citation>
    <scope>NUCLEOTIDE SEQUENCE</scope>
    <source>
        <strain evidence="2">VTCC 930004</strain>
    </source>
</reference>
<gene>
    <name evidence="2" type="ORF">H1R20_g2989</name>
</gene>
<accession>A0A9W8MJB5</accession>
<feature type="region of interest" description="Disordered" evidence="1">
    <location>
        <begin position="504"/>
        <end position="540"/>
    </location>
</feature>
<feature type="non-terminal residue" evidence="2">
    <location>
        <position position="1"/>
    </location>
</feature>
<evidence type="ECO:0008006" key="4">
    <source>
        <dbReference type="Google" id="ProtNLM"/>
    </source>
</evidence>
<dbReference type="OrthoDB" id="3541472at2759"/>
<name>A0A9W8MJB5_9AGAR</name>
<dbReference type="Proteomes" id="UP001140091">
    <property type="component" value="Unassembled WGS sequence"/>
</dbReference>
<protein>
    <recommendedName>
        <fullName evidence="4">F-box domain-containing protein</fullName>
    </recommendedName>
</protein>
<dbReference type="SUPFAM" id="SSF52047">
    <property type="entry name" value="RNI-like"/>
    <property type="match status" value="1"/>
</dbReference>
<sequence length="540" mass="61228">MAGIMDVLSHDVLEIIFEELRRCDSWAHYCEMRLLCKTSNDILEPQVFLKVTISFTEQNMDTVLDLLPRLASGTTPHARWARHLRVHKLVPLAEDGRSVWDHLKPGPNRERSLACQNEWLVPAVKSLPRIEEVEFSASSREPYHSVLSSLAELPQLRSLKVWFNHPFQPSSDVPLSQFSNLENIELHDVVLSMPILDGVKQLIANSPSLRKFAISKYRWSVNLSVPTPPFVEFDTVIDDLLRAATFTPTLKQLDIDVGGFHMDGSCIPFLNSLTHLNIRGLAHKGMSPSFWRGLKDSGIRLQGLAVRPMDTSFIDYLLSYDGLREITLDYTEYVPYGLDTDTVASRFFHSVAPHHRDTLQEISFGCGGRELWEAEGISPWIINESYLEPLMFCKSLEHLDLVYFYPSPNEKVHYPTVPLEVLFATISESLPRLQKLCLMHVRNFHKYKSGGHAYGVFYNKVSKAFTTHIRRSMYKCGKPLHFSLSAIGPSSVNSISTRYRITVESDGLEEGGDEEDVSDSDADSIIDEDSDGYMGNSIFE</sequence>
<organism evidence="2 3">
    <name type="scientific">Candolleomyces eurysporus</name>
    <dbReference type="NCBI Taxonomy" id="2828524"/>
    <lineage>
        <taxon>Eukaryota</taxon>
        <taxon>Fungi</taxon>
        <taxon>Dikarya</taxon>
        <taxon>Basidiomycota</taxon>
        <taxon>Agaricomycotina</taxon>
        <taxon>Agaricomycetes</taxon>
        <taxon>Agaricomycetidae</taxon>
        <taxon>Agaricales</taxon>
        <taxon>Agaricineae</taxon>
        <taxon>Psathyrellaceae</taxon>
        <taxon>Candolleomyces</taxon>
    </lineage>
</organism>
<dbReference type="EMBL" id="JANBPK010000726">
    <property type="protein sequence ID" value="KAJ2934085.1"/>
    <property type="molecule type" value="Genomic_DNA"/>
</dbReference>
<comment type="caution">
    <text evidence="2">The sequence shown here is derived from an EMBL/GenBank/DDBJ whole genome shotgun (WGS) entry which is preliminary data.</text>
</comment>
<evidence type="ECO:0000256" key="1">
    <source>
        <dbReference type="SAM" id="MobiDB-lite"/>
    </source>
</evidence>
<dbReference type="InterPro" id="IPR032675">
    <property type="entry name" value="LRR_dom_sf"/>
</dbReference>
<evidence type="ECO:0000313" key="2">
    <source>
        <dbReference type="EMBL" id="KAJ2934085.1"/>
    </source>
</evidence>
<dbReference type="AlphaFoldDB" id="A0A9W8MJB5"/>